<accession>A0A7J6E3L3</accession>
<dbReference type="EMBL" id="JAATIP010000301">
    <property type="protein sequence ID" value="KAF4352995.1"/>
    <property type="molecule type" value="Genomic_DNA"/>
</dbReference>
<name>A0A7J6E3L3_CANSA</name>
<gene>
    <name evidence="1" type="ORF">F8388_008416</name>
</gene>
<organism evidence="1 2">
    <name type="scientific">Cannabis sativa</name>
    <name type="common">Hemp</name>
    <name type="synonym">Marijuana</name>
    <dbReference type="NCBI Taxonomy" id="3483"/>
    <lineage>
        <taxon>Eukaryota</taxon>
        <taxon>Viridiplantae</taxon>
        <taxon>Streptophyta</taxon>
        <taxon>Embryophyta</taxon>
        <taxon>Tracheophyta</taxon>
        <taxon>Spermatophyta</taxon>
        <taxon>Magnoliopsida</taxon>
        <taxon>eudicotyledons</taxon>
        <taxon>Gunneridae</taxon>
        <taxon>Pentapetalae</taxon>
        <taxon>rosids</taxon>
        <taxon>fabids</taxon>
        <taxon>Rosales</taxon>
        <taxon>Cannabaceae</taxon>
        <taxon>Cannabis</taxon>
    </lineage>
</organism>
<comment type="caution">
    <text evidence="1">The sequence shown here is derived from an EMBL/GenBank/DDBJ whole genome shotgun (WGS) entry which is preliminary data.</text>
</comment>
<reference evidence="1 2" key="1">
    <citation type="journal article" date="2020" name="bioRxiv">
        <title>Sequence and annotation of 42 cannabis genomes reveals extensive copy number variation in cannabinoid synthesis and pathogen resistance genes.</title>
        <authorList>
            <person name="Mckernan K.J."/>
            <person name="Helbert Y."/>
            <person name="Kane L.T."/>
            <person name="Ebling H."/>
            <person name="Zhang L."/>
            <person name="Liu B."/>
            <person name="Eaton Z."/>
            <person name="Mclaughlin S."/>
            <person name="Kingan S."/>
            <person name="Baybayan P."/>
            <person name="Concepcion G."/>
            <person name="Jordan M."/>
            <person name="Riva A."/>
            <person name="Barbazuk W."/>
            <person name="Harkins T."/>
        </authorList>
    </citation>
    <scope>NUCLEOTIDE SEQUENCE [LARGE SCALE GENOMIC DNA]</scope>
    <source>
        <strain evidence="2">cv. Jamaican Lion 4</strain>
        <tissue evidence="1">Leaf</tissue>
    </source>
</reference>
<protein>
    <submittedName>
        <fullName evidence="1">Uncharacterized protein</fullName>
    </submittedName>
</protein>
<dbReference type="Proteomes" id="UP000525078">
    <property type="component" value="Unassembled WGS sequence"/>
</dbReference>
<proteinExistence type="predicted"/>
<evidence type="ECO:0000313" key="1">
    <source>
        <dbReference type="EMBL" id="KAF4352995.1"/>
    </source>
</evidence>
<sequence>MTPFSSSLHCHVKVDGALSWQWQKEVGIKCRTFFLLSVAPSDSIMSKSSCFIPLGSFQLKWYSNNASVNSTFTRPSDIPAHILLPAPNGRYSKWLPFESIELLNHLSGIKLSGSVQYLGSLAIAHTLTMARVFAAIAHSIVVVDVSIPAL</sequence>
<dbReference type="AlphaFoldDB" id="A0A7J6E3L3"/>
<evidence type="ECO:0000313" key="2">
    <source>
        <dbReference type="Proteomes" id="UP000525078"/>
    </source>
</evidence>